<name>A0A8H7VMC9_9FUNG</name>
<reference evidence="2 3" key="1">
    <citation type="submission" date="2020-12" db="EMBL/GenBank/DDBJ databases">
        <title>Metabolic potential, ecology and presence of endohyphal bacteria is reflected in genomic diversity of Mucoromycotina.</title>
        <authorList>
            <person name="Muszewska A."/>
            <person name="Okrasinska A."/>
            <person name="Steczkiewicz K."/>
            <person name="Drgas O."/>
            <person name="Orlowska M."/>
            <person name="Perlinska-Lenart U."/>
            <person name="Aleksandrzak-Piekarczyk T."/>
            <person name="Szatraj K."/>
            <person name="Zielenkiewicz U."/>
            <person name="Pilsyk S."/>
            <person name="Malc E."/>
            <person name="Mieczkowski P."/>
            <person name="Kruszewska J.S."/>
            <person name="Biernat P."/>
            <person name="Pawlowska J."/>
        </authorList>
    </citation>
    <scope>NUCLEOTIDE SEQUENCE [LARGE SCALE GENOMIC DNA]</scope>
    <source>
        <strain evidence="2 3">CBS 142.35</strain>
    </source>
</reference>
<dbReference type="Pfam" id="PF13460">
    <property type="entry name" value="NAD_binding_10"/>
    <property type="match status" value="1"/>
</dbReference>
<evidence type="ECO:0000313" key="3">
    <source>
        <dbReference type="Proteomes" id="UP000646827"/>
    </source>
</evidence>
<dbReference type="InterPro" id="IPR036291">
    <property type="entry name" value="NAD(P)-bd_dom_sf"/>
</dbReference>
<dbReference type="EMBL" id="JAEPRB010000159">
    <property type="protein sequence ID" value="KAG2219909.1"/>
    <property type="molecule type" value="Genomic_DNA"/>
</dbReference>
<gene>
    <name evidence="2" type="ORF">INT45_008546</name>
</gene>
<dbReference type="AlphaFoldDB" id="A0A8H7VMC9"/>
<feature type="domain" description="NAD(P)-binding" evidence="1">
    <location>
        <begin position="11"/>
        <end position="124"/>
    </location>
</feature>
<evidence type="ECO:0000313" key="2">
    <source>
        <dbReference type="EMBL" id="KAG2219909.1"/>
    </source>
</evidence>
<evidence type="ECO:0000259" key="1">
    <source>
        <dbReference type="Pfam" id="PF13460"/>
    </source>
</evidence>
<accession>A0A8H7VMC9</accession>
<proteinExistence type="predicted"/>
<organism evidence="2 3">
    <name type="scientific">Circinella minor</name>
    <dbReference type="NCBI Taxonomy" id="1195481"/>
    <lineage>
        <taxon>Eukaryota</taxon>
        <taxon>Fungi</taxon>
        <taxon>Fungi incertae sedis</taxon>
        <taxon>Mucoromycota</taxon>
        <taxon>Mucoromycotina</taxon>
        <taxon>Mucoromycetes</taxon>
        <taxon>Mucorales</taxon>
        <taxon>Lichtheimiaceae</taxon>
        <taxon>Circinella</taxon>
    </lineage>
</organism>
<dbReference type="PANTHER" id="PTHR43162:SF1">
    <property type="entry name" value="PRESTALK A DIFFERENTIATION PROTEIN A"/>
    <property type="match status" value="1"/>
</dbReference>
<dbReference type="SUPFAM" id="SSF51735">
    <property type="entry name" value="NAD(P)-binding Rossmann-fold domains"/>
    <property type="match status" value="1"/>
</dbReference>
<dbReference type="OrthoDB" id="10254221at2759"/>
<protein>
    <recommendedName>
        <fullName evidence="1">NAD(P)-binding domain-containing protein</fullName>
    </recommendedName>
</protein>
<keyword evidence="3" id="KW-1185">Reference proteome</keyword>
<comment type="caution">
    <text evidence="2">The sequence shown here is derived from an EMBL/GenBank/DDBJ whole genome shotgun (WGS) entry which is preliminary data.</text>
</comment>
<dbReference type="PANTHER" id="PTHR43162">
    <property type="match status" value="1"/>
</dbReference>
<dbReference type="Gene3D" id="3.40.50.720">
    <property type="entry name" value="NAD(P)-binding Rossmann-like Domain"/>
    <property type="match status" value="1"/>
</dbReference>
<dbReference type="InterPro" id="IPR016040">
    <property type="entry name" value="NAD(P)-bd_dom"/>
</dbReference>
<sequence>MVYEERVYLIGATGNIGKPLVHKLLTNPKIALTLYTRTPSKVQEIFGSDLPQGKVTVIEGDYENQKPFQESITGHTRLFLLLTPSNESPRIAREFAEAAYSAGVQQIVVISGIVASLPWRLTMYTEITQKLEQDLLNIPKRKAIVSLRPAYFMTNIFAGADITSIKTANMFADIRTEDQTRPWISPKDIGELSANILQDPIKKHGDAVYEMIGDPKTPVEEAKSLSRVLGREIVYKKISEEQFYENMAKYMPHRVAFMFMQMATLLTQKRTPGLSVLLGRAPQTLEEWVEENKAAFL</sequence>
<dbReference type="Proteomes" id="UP000646827">
    <property type="component" value="Unassembled WGS sequence"/>
</dbReference>
<dbReference type="Gene3D" id="3.90.25.10">
    <property type="entry name" value="UDP-galactose 4-epimerase, domain 1"/>
    <property type="match status" value="1"/>
</dbReference>
<dbReference type="InterPro" id="IPR051604">
    <property type="entry name" value="Ergot_Alk_Oxidoreductase"/>
</dbReference>